<reference evidence="2 3" key="1">
    <citation type="submission" date="2021-01" db="EMBL/GenBank/DDBJ databases">
        <title>Whole genome shotgun sequence of Catellatospora bangladeshensis NBRC 107357.</title>
        <authorList>
            <person name="Komaki H."/>
            <person name="Tamura T."/>
        </authorList>
    </citation>
    <scope>NUCLEOTIDE SEQUENCE [LARGE SCALE GENOMIC DNA]</scope>
    <source>
        <strain evidence="2 3">NBRC 107357</strain>
    </source>
</reference>
<organism evidence="2 3">
    <name type="scientific">Catellatospora bangladeshensis</name>
    <dbReference type="NCBI Taxonomy" id="310355"/>
    <lineage>
        <taxon>Bacteria</taxon>
        <taxon>Bacillati</taxon>
        <taxon>Actinomycetota</taxon>
        <taxon>Actinomycetes</taxon>
        <taxon>Micromonosporales</taxon>
        <taxon>Micromonosporaceae</taxon>
        <taxon>Catellatospora</taxon>
    </lineage>
</organism>
<feature type="chain" id="PRO_5035263944" description="Peptidase inhibitor family I36 protein" evidence="1">
    <location>
        <begin position="29"/>
        <end position="155"/>
    </location>
</feature>
<accession>A0A8J3JP71</accession>
<dbReference type="Pfam" id="PF03995">
    <property type="entry name" value="Inhibitor_I36"/>
    <property type="match status" value="1"/>
</dbReference>
<name>A0A8J3JP71_9ACTN</name>
<dbReference type="EMBL" id="BONF01000019">
    <property type="protein sequence ID" value="GIF82323.1"/>
    <property type="molecule type" value="Genomic_DNA"/>
</dbReference>
<proteinExistence type="predicted"/>
<evidence type="ECO:0008006" key="4">
    <source>
        <dbReference type="Google" id="ProtNLM"/>
    </source>
</evidence>
<sequence length="155" mass="16957">MNRTKILAPVVAAMTALGVILGAQPASAHYIGNFIRLEGAWDVDDEGTGGCHVGYFCAWDKYGYDDYGIGFYNTKWDWAASDVPKLANGQSINDNSESWWNHGTPSNNNDVQIYQYAGGSGLSLCIQNGVQLDSWNGNPGDMRNRTSAHVWRSSC</sequence>
<gene>
    <name evidence="2" type="ORF">Cba03nite_36720</name>
</gene>
<dbReference type="AlphaFoldDB" id="A0A8J3JP71"/>
<evidence type="ECO:0000313" key="2">
    <source>
        <dbReference type="EMBL" id="GIF82323.1"/>
    </source>
</evidence>
<dbReference type="Proteomes" id="UP000601223">
    <property type="component" value="Unassembled WGS sequence"/>
</dbReference>
<evidence type="ECO:0000256" key="1">
    <source>
        <dbReference type="SAM" id="SignalP"/>
    </source>
</evidence>
<keyword evidence="1" id="KW-0732">Signal</keyword>
<feature type="signal peptide" evidence="1">
    <location>
        <begin position="1"/>
        <end position="28"/>
    </location>
</feature>
<protein>
    <recommendedName>
        <fullName evidence="4">Peptidase inhibitor family I36 protein</fullName>
    </recommendedName>
</protein>
<keyword evidence="3" id="KW-1185">Reference proteome</keyword>
<evidence type="ECO:0000313" key="3">
    <source>
        <dbReference type="Proteomes" id="UP000601223"/>
    </source>
</evidence>
<comment type="caution">
    <text evidence="2">The sequence shown here is derived from an EMBL/GenBank/DDBJ whole genome shotgun (WGS) entry which is preliminary data.</text>
</comment>
<dbReference type="RefSeq" id="WP_203747341.1">
    <property type="nucleotide sequence ID" value="NZ_BONF01000019.1"/>
</dbReference>